<dbReference type="PROSITE" id="PS00409">
    <property type="entry name" value="PROKAR_NTER_METHYL"/>
    <property type="match status" value="1"/>
</dbReference>
<protein>
    <submittedName>
        <fullName evidence="5">Fimbrial protein pilin</fullName>
    </submittedName>
</protein>
<dbReference type="GO" id="GO:0007155">
    <property type="term" value="P:cell adhesion"/>
    <property type="evidence" value="ECO:0007669"/>
    <property type="project" value="InterPro"/>
</dbReference>
<dbReference type="Pfam" id="PF07963">
    <property type="entry name" value="N_methyl"/>
    <property type="match status" value="1"/>
</dbReference>
<evidence type="ECO:0000256" key="2">
    <source>
        <dbReference type="ARBA" id="ARBA00022481"/>
    </source>
</evidence>
<dbReference type="InterPro" id="IPR012902">
    <property type="entry name" value="N_methyl_site"/>
</dbReference>
<evidence type="ECO:0000313" key="6">
    <source>
        <dbReference type="Proteomes" id="UP000002287"/>
    </source>
</evidence>
<dbReference type="PANTHER" id="PTHR30093">
    <property type="entry name" value="GENERAL SECRETION PATHWAY PROTEIN G"/>
    <property type="match status" value="1"/>
</dbReference>
<accession>A4JHB8</accession>
<evidence type="ECO:0000313" key="5">
    <source>
        <dbReference type="EMBL" id="ABO55671.1"/>
    </source>
</evidence>
<keyword evidence="2" id="KW-0488">Methylation</keyword>
<feature type="transmembrane region" description="Helical" evidence="4">
    <location>
        <begin position="12"/>
        <end position="33"/>
    </location>
</feature>
<dbReference type="Proteomes" id="UP000002287">
    <property type="component" value="Chromosome 1"/>
</dbReference>
<organism evidence="5 6">
    <name type="scientific">Burkholderia vietnamiensis (strain G4 / LMG 22486)</name>
    <name type="common">Burkholderia cepacia (strain R1808)</name>
    <dbReference type="NCBI Taxonomy" id="269482"/>
    <lineage>
        <taxon>Bacteria</taxon>
        <taxon>Pseudomonadati</taxon>
        <taxon>Pseudomonadota</taxon>
        <taxon>Betaproteobacteria</taxon>
        <taxon>Burkholderiales</taxon>
        <taxon>Burkholderiaceae</taxon>
        <taxon>Burkholderia</taxon>
        <taxon>Burkholderia cepacia complex</taxon>
    </lineage>
</organism>
<name>A4JHB8_BURVG</name>
<keyword evidence="4" id="KW-0812">Transmembrane</keyword>
<sequence>MITITKQKGFTLIELMITVAIVGILSAIALPAYQDYTIRSQVSESLELVGGLQSDIQEYYAENGILPPNNWAVPTAMPQGKYSYVQNIQNGLIVVRFNNQANSKLSRATLGIEAVPDSNGSIHWKCGNFSMIAPQWLPASCHDTIDLNGIGG</sequence>
<keyword evidence="4" id="KW-0472">Membrane</keyword>
<dbReference type="EMBL" id="CP000614">
    <property type="protein sequence ID" value="ABO55671.1"/>
    <property type="molecule type" value="Genomic_DNA"/>
</dbReference>
<dbReference type="AlphaFoldDB" id="A4JHB8"/>
<dbReference type="InterPro" id="IPR001082">
    <property type="entry name" value="Pilin"/>
</dbReference>
<dbReference type="KEGG" id="bvi:Bcep1808_2679"/>
<reference evidence="6" key="1">
    <citation type="submission" date="2007-03" db="EMBL/GenBank/DDBJ databases">
        <title>Complete sequence of chromosome 1 of Burkholderia vietnamiensis G4.</title>
        <authorList>
            <consortium name="US DOE Joint Genome Institute"/>
            <person name="Copeland A."/>
            <person name="Lucas S."/>
            <person name="Lapidus A."/>
            <person name="Barry K."/>
            <person name="Detter J.C."/>
            <person name="Glavina del Rio T."/>
            <person name="Hammon N."/>
            <person name="Israni S."/>
            <person name="Dalin E."/>
            <person name="Tice H."/>
            <person name="Pitluck S."/>
            <person name="Chain P."/>
            <person name="Malfatti S."/>
            <person name="Shin M."/>
            <person name="Vergez L."/>
            <person name="Schmutz J."/>
            <person name="Larimer F."/>
            <person name="Land M."/>
            <person name="Hauser L."/>
            <person name="Kyrpides N."/>
            <person name="Tiedje J."/>
            <person name="Richardson P."/>
        </authorList>
    </citation>
    <scope>NUCLEOTIDE SEQUENCE [LARGE SCALE GENOMIC DNA]</scope>
    <source>
        <strain evidence="6">G4 / LMG 22486</strain>
    </source>
</reference>
<dbReference type="eggNOG" id="COG4969">
    <property type="taxonomic scope" value="Bacteria"/>
</dbReference>
<dbReference type="InterPro" id="IPR045584">
    <property type="entry name" value="Pilin-like"/>
</dbReference>
<dbReference type="NCBIfam" id="TIGR02532">
    <property type="entry name" value="IV_pilin_GFxxxE"/>
    <property type="match status" value="1"/>
</dbReference>
<evidence type="ECO:0000256" key="3">
    <source>
        <dbReference type="RuleBase" id="RU000389"/>
    </source>
</evidence>
<dbReference type="SUPFAM" id="SSF54523">
    <property type="entry name" value="Pili subunits"/>
    <property type="match status" value="1"/>
</dbReference>
<dbReference type="GO" id="GO:0009289">
    <property type="term" value="C:pilus"/>
    <property type="evidence" value="ECO:0007669"/>
    <property type="project" value="InterPro"/>
</dbReference>
<proteinExistence type="inferred from homology"/>
<keyword evidence="3" id="KW-0281">Fimbrium</keyword>
<dbReference type="HOGENOM" id="CLU_091705_4_0_4"/>
<dbReference type="Pfam" id="PF00114">
    <property type="entry name" value="Pilin"/>
    <property type="match status" value="1"/>
</dbReference>
<evidence type="ECO:0000256" key="1">
    <source>
        <dbReference type="ARBA" id="ARBA00005233"/>
    </source>
</evidence>
<dbReference type="PANTHER" id="PTHR30093:SF34">
    <property type="entry name" value="PREPILIN PEPTIDASE-DEPENDENT PROTEIN D"/>
    <property type="match status" value="1"/>
</dbReference>
<evidence type="ECO:0000256" key="4">
    <source>
        <dbReference type="SAM" id="Phobius"/>
    </source>
</evidence>
<dbReference type="Gene3D" id="3.30.700.10">
    <property type="entry name" value="Glycoprotein, Type 4 Pilin"/>
    <property type="match status" value="1"/>
</dbReference>
<keyword evidence="4" id="KW-1133">Transmembrane helix</keyword>
<comment type="similarity">
    <text evidence="1 3">Belongs to the N-Me-Phe pilin family.</text>
</comment>
<gene>
    <name evidence="5" type="ordered locus">Bcep1808_2679</name>
</gene>